<dbReference type="OrthoDB" id="5416097at2759"/>
<evidence type="ECO:0000313" key="3">
    <source>
        <dbReference type="Proteomes" id="UP000243515"/>
    </source>
</evidence>
<feature type="domain" description="HNH nuclease" evidence="1">
    <location>
        <begin position="132"/>
        <end position="221"/>
    </location>
</feature>
<reference evidence="2 3" key="1">
    <citation type="journal article" date="2015" name="Environ. Microbiol.">
        <title>Metagenome sequence of Elaphomyces granulatus from sporocarp tissue reveals Ascomycota ectomycorrhizal fingerprints of genome expansion and a Proteobacteria-rich microbiome.</title>
        <authorList>
            <person name="Quandt C.A."/>
            <person name="Kohler A."/>
            <person name="Hesse C.N."/>
            <person name="Sharpton T.J."/>
            <person name="Martin F."/>
            <person name="Spatafora J.W."/>
        </authorList>
    </citation>
    <scope>NUCLEOTIDE SEQUENCE [LARGE SCALE GENOMIC DNA]</scope>
    <source>
        <strain evidence="2 3">OSC145934</strain>
    </source>
</reference>
<sequence>MEELSRHRSSTIAIIHQPEEAFNVQSEERQNLISELKEITQVDTIKASFWACIQVCDISRLREIVDAARTTPAAFFSLLEDNCLSIPLSWMQRAPRDLASTPSATASSTSNARRPLRLEMPKRLAKERDQACVLTKASIYQVAHIYPHCMINGRPPRNLEGSIPDFWRLLEFFFEPDRLNSWRVQIFSDPANPHRGIDGCHNMICLSNSAHELWARGFFALRPISLSSDRKELTVEFHWQPRQSHGRFDSVDLRQSPISSRGLVHVERNFLHVPNGDGDATSQIKSGDTFALRTVNPSTHPLPSFELLEMQWHLNRIVSMSGAADICDDDDDDDDDDHHFDGVVYKSSDTASWVSSLSSFHAFEDDDDRLDHTLTTVSSYPSPHKIREVQANLPSVETRNLNLSYDQPISLKTRESQGVVPSVKAQNLDKLKVPSNKLCGGHTSSLYGNVQFEIPPSNKVKTLLLAHNNAGIRLHPSDGQTPLPAQGYLEKIKRAGVNSEQWSAIRSALTISPSYRGYMTLVSGPPGTGVSTRIALYHRLQHEPVLIVCGSNYGLDVVYQRLVRGMASYNPPLSRDGIYRLTTKFGEDTDMQMVPNTKSSSQDVLQQTLDQLTADEIDGSFFKLLRLSIEALAGPSNDASLGAHSSTPKNCYEDGIEFSSKN</sequence>
<dbReference type="Proteomes" id="UP000243515">
    <property type="component" value="Unassembled WGS sequence"/>
</dbReference>
<proteinExistence type="predicted"/>
<dbReference type="InterPro" id="IPR003615">
    <property type="entry name" value="HNH_nuc"/>
</dbReference>
<dbReference type="InterPro" id="IPR027417">
    <property type="entry name" value="P-loop_NTPase"/>
</dbReference>
<keyword evidence="3" id="KW-1185">Reference proteome</keyword>
<accession>A0A232LRY9</accession>
<evidence type="ECO:0000313" key="2">
    <source>
        <dbReference type="EMBL" id="OXV06930.1"/>
    </source>
</evidence>
<comment type="caution">
    <text evidence="2">The sequence shown here is derived from an EMBL/GenBank/DDBJ whole genome shotgun (WGS) entry which is preliminary data.</text>
</comment>
<gene>
    <name evidence="2" type="ORF">Egran_05304</name>
</gene>
<evidence type="ECO:0000259" key="1">
    <source>
        <dbReference type="Pfam" id="PF13391"/>
    </source>
</evidence>
<name>A0A232LRY9_9EURO</name>
<dbReference type="SUPFAM" id="SSF52540">
    <property type="entry name" value="P-loop containing nucleoside triphosphate hydrolases"/>
    <property type="match status" value="1"/>
</dbReference>
<dbReference type="EMBL" id="NPHW01005288">
    <property type="protein sequence ID" value="OXV06930.1"/>
    <property type="molecule type" value="Genomic_DNA"/>
</dbReference>
<organism evidence="2 3">
    <name type="scientific">Elaphomyces granulatus</name>
    <dbReference type="NCBI Taxonomy" id="519963"/>
    <lineage>
        <taxon>Eukaryota</taxon>
        <taxon>Fungi</taxon>
        <taxon>Dikarya</taxon>
        <taxon>Ascomycota</taxon>
        <taxon>Pezizomycotina</taxon>
        <taxon>Eurotiomycetes</taxon>
        <taxon>Eurotiomycetidae</taxon>
        <taxon>Eurotiales</taxon>
        <taxon>Elaphomycetaceae</taxon>
        <taxon>Elaphomyces</taxon>
    </lineage>
</organism>
<dbReference type="AlphaFoldDB" id="A0A232LRY9"/>
<dbReference type="Gene3D" id="3.40.50.300">
    <property type="entry name" value="P-loop containing nucleotide triphosphate hydrolases"/>
    <property type="match status" value="1"/>
</dbReference>
<dbReference type="Pfam" id="PF13391">
    <property type="entry name" value="HNH_2"/>
    <property type="match status" value="1"/>
</dbReference>
<protein>
    <recommendedName>
        <fullName evidence="1">HNH nuclease domain-containing protein</fullName>
    </recommendedName>
</protein>